<comment type="caution">
    <text evidence="2">The sequence shown here is derived from an EMBL/GenBank/DDBJ whole genome shotgun (WGS) entry which is preliminary data.</text>
</comment>
<evidence type="ECO:0000313" key="3">
    <source>
        <dbReference type="Proteomes" id="UP000011135"/>
    </source>
</evidence>
<evidence type="ECO:0000256" key="1">
    <source>
        <dbReference type="SAM" id="MobiDB-lite"/>
    </source>
</evidence>
<dbReference type="AlphaFoldDB" id="L8JUX2"/>
<keyword evidence="3" id="KW-1185">Reference proteome</keyword>
<proteinExistence type="predicted"/>
<dbReference type="EMBL" id="AMZN01000045">
    <property type="protein sequence ID" value="ELR71077.1"/>
    <property type="molecule type" value="Genomic_DNA"/>
</dbReference>
<feature type="region of interest" description="Disordered" evidence="1">
    <location>
        <begin position="1"/>
        <end position="37"/>
    </location>
</feature>
<protein>
    <submittedName>
        <fullName evidence="2">Uncharacterized protein</fullName>
    </submittedName>
</protein>
<gene>
    <name evidence="2" type="ORF">C900_03041</name>
</gene>
<sequence length="37" mass="4159">MYLQSDKGSYGHFASAKKAKRPGQKLPRPFLHKGDRG</sequence>
<reference evidence="2 3" key="1">
    <citation type="submission" date="2012-12" db="EMBL/GenBank/DDBJ databases">
        <title>Genome assembly of Fulvivirga imtechensis AK7.</title>
        <authorList>
            <person name="Nupur N."/>
            <person name="Khatri I."/>
            <person name="Kumar R."/>
            <person name="Subramanian S."/>
            <person name="Pinnaka A."/>
        </authorList>
    </citation>
    <scope>NUCLEOTIDE SEQUENCE [LARGE SCALE GENOMIC DNA]</scope>
    <source>
        <strain evidence="2 3">AK7</strain>
    </source>
</reference>
<accession>L8JUX2</accession>
<name>L8JUX2_9BACT</name>
<evidence type="ECO:0000313" key="2">
    <source>
        <dbReference type="EMBL" id="ELR71077.1"/>
    </source>
</evidence>
<dbReference type="Proteomes" id="UP000011135">
    <property type="component" value="Unassembled WGS sequence"/>
</dbReference>
<organism evidence="2 3">
    <name type="scientific">Fulvivirga imtechensis AK7</name>
    <dbReference type="NCBI Taxonomy" id="1237149"/>
    <lineage>
        <taxon>Bacteria</taxon>
        <taxon>Pseudomonadati</taxon>
        <taxon>Bacteroidota</taxon>
        <taxon>Cytophagia</taxon>
        <taxon>Cytophagales</taxon>
        <taxon>Fulvivirgaceae</taxon>
        <taxon>Fulvivirga</taxon>
    </lineage>
</organism>